<sequence>MTMGLLLWYCQAHCSNVLPVQTTILQWRGSYPSGTTPSSPFERTHVQVLGLYIPSLACPSRNIDTPFLCNVSDAAFTFHCFDLLSWVMGDDHFCNFRDLLGLYLPWACFT</sequence>
<proteinExistence type="predicted"/>
<protein>
    <submittedName>
        <fullName evidence="2">Uncharacterized protein</fullName>
    </submittedName>
</protein>
<name>A0A6U7U9P6_9EUGL</name>
<evidence type="ECO:0000313" key="1">
    <source>
        <dbReference type="EMBL" id="CAD8998004.1"/>
    </source>
</evidence>
<dbReference type="EMBL" id="HBGA01024255">
    <property type="protein sequence ID" value="CAD8998004.1"/>
    <property type="molecule type" value="Transcribed_RNA"/>
</dbReference>
<reference evidence="2" key="1">
    <citation type="submission" date="2021-01" db="EMBL/GenBank/DDBJ databases">
        <authorList>
            <person name="Corre E."/>
            <person name="Pelletier E."/>
            <person name="Niang G."/>
            <person name="Scheremetjew M."/>
            <person name="Finn R."/>
            <person name="Kale V."/>
            <person name="Holt S."/>
            <person name="Cochrane G."/>
            <person name="Meng A."/>
            <person name="Brown T."/>
            <person name="Cohen L."/>
        </authorList>
    </citation>
    <scope>NUCLEOTIDE SEQUENCE</scope>
    <source>
        <strain evidence="2">NIES-381</strain>
    </source>
</reference>
<evidence type="ECO:0000313" key="2">
    <source>
        <dbReference type="EMBL" id="CAD8998005.1"/>
    </source>
</evidence>
<dbReference type="EMBL" id="HBGA01024257">
    <property type="protein sequence ID" value="CAD8998005.1"/>
    <property type="molecule type" value="Transcribed_RNA"/>
</dbReference>
<organism evidence="2">
    <name type="scientific">Eutreptiella gymnastica</name>
    <dbReference type="NCBI Taxonomy" id="73025"/>
    <lineage>
        <taxon>Eukaryota</taxon>
        <taxon>Discoba</taxon>
        <taxon>Euglenozoa</taxon>
        <taxon>Euglenida</taxon>
        <taxon>Spirocuta</taxon>
        <taxon>Euglenophyceae</taxon>
        <taxon>Eutreptiales</taxon>
        <taxon>Eutreptiaceae</taxon>
        <taxon>Eutreptiella</taxon>
    </lineage>
</organism>
<dbReference type="AlphaFoldDB" id="A0A6U7U9P6"/>
<accession>A0A6U7U9P6</accession>
<gene>
    <name evidence="1" type="ORF">EGYM00392_LOCUS9073</name>
    <name evidence="2" type="ORF">EGYM00392_LOCUS9075</name>
</gene>